<evidence type="ECO:0000256" key="2">
    <source>
        <dbReference type="ARBA" id="ARBA00022670"/>
    </source>
</evidence>
<keyword evidence="7" id="KW-0788">Thiol protease</keyword>
<dbReference type="GO" id="GO:0006351">
    <property type="term" value="P:DNA-templated transcription"/>
    <property type="evidence" value="ECO:0007669"/>
    <property type="project" value="InterPro"/>
</dbReference>
<keyword evidence="9" id="KW-0693">Viral RNA replication</keyword>
<dbReference type="InterPro" id="IPR007094">
    <property type="entry name" value="RNA-dir_pol_PSvirus"/>
</dbReference>
<dbReference type="GO" id="GO:0003723">
    <property type="term" value="F:RNA binding"/>
    <property type="evidence" value="ECO:0007669"/>
    <property type="project" value="InterPro"/>
</dbReference>
<dbReference type="Pfam" id="PF00680">
    <property type="entry name" value="RdRP_1"/>
    <property type="match status" value="1"/>
</dbReference>
<evidence type="ECO:0000256" key="3">
    <source>
        <dbReference type="ARBA" id="ARBA00022679"/>
    </source>
</evidence>
<sequence>MNRVNREPLSSNFKNPPLYEPKVIIRLKRVIGGNIDNMFRNSIDQNYGAGSFKDLKRASYQRRVDNARNAERRPFKNNRIWKHSQECKESFKTISNSKMDTIFEQVFEPHFGLESISTASFAIDALAKFANVDVPDKVLREVEGVILLLVNLSQQSTPLGVITSVLTWAQGRTSKSLFKVIKDFVEELLITTQSDATPDWLDCLRDMRQNWQLCKGNRAFKQISKLLGCLVMLGLCDVSDMTFHLGQFKLFSPDLCDKHTTALDIADAIFETVIFFTEGAYLCFQTGSLKPLLVNDRTAMELDAEYAQVTAWYELVRNGNLKKFTDMSDQEFEKRLNRLSTSLLNLSQSLRGLDKKLVMDKFQRVLSMQNDFVAMKIASGVRHSPWAIELFGESSQGKTTLGDQLVDAVLTSQGLPVAKEFRCAYNAGDKFMSNWTSDKLVMIFDDISNDKSQFVERPPTRAIIDVINNQMFYAPKAELEAKGKCFVEPWIAMATTNKKDLDAGLYSNCPYSIQRRLVCITVNAKSEFQRIEDGIPCGIDSSKVREYYTSADGVYEPPMFDDIWTVTIEKAVKPQNLKTVAGYKPIVWNGKEMKDVSMAICVQWAIEDFEEHRRNQEAMLEGMRIRESKMTLCTHPNCKHLAGNCPYHKEPYCEPCDPHFGRETVGALRKLWYGIEDTGVAINGLYDRADYETSKFVYEKGTQYLSTWEWIKIVPASAFEHRYAPTVFRWLYKDRLIKNYTWESKRLLVTLLLTCVVCVMLFPNKFGAFLFFLSGFQYLKTQRNLVDRVETQLYEELKCTNMEIAPILRKYRDQYAKAICGISIGIAAVYGLARAYRAYSSSEQKAQGSLEPITGKEVEERDSEQNVWTDIVKRDLPITDNSKRMSTEQLNNVVKKALVYGSIHTDDGNGMVNGLMLSSNVVLIPNHYFMEFGEELKCTFRKRNPEASGGKFVARVHTKYSHLIPGSDLRVCYIPNGGSFKNLVNFFPTGDMPSVPFQMHWRQKDGEMIIAKGLTTPGIVRTRHNFNGGMYRNLTINTFDGLCGATLVSDTNGSVIVGVHLGGTAGTPVGCYGSITQQQLFVAYEELRKFEGVILSGEAGKFETTVLGVQVLNNDPLHKKSALNFLPENSQVEYYGSCPGRSLTKSDVKVTPISEYIVDVCNIPNIYGGPKLNPDWYGWQTCLANLAVPAHPYPHDLLEIAIKDYKEPLLKIFTNDLWKKSRPLTDHENLCGIPGKKFMDAIKLNTSVGFPLSGPKRNHVIELEPTEEWPNNLELEKVLMDEINRIEDCYRRGERGYPMAKACKKDEILAKDKCRIFYGNALSLTYLIRKYYLPLLRVLQMNPLVSECAVGINSHGPEWQEFHEHATKFGMDRLFGGDYGKYDQKLPSQLIFAALRILIDFAKTCDYSEDDLKIMEAMTGDIVFAYIAFNGDLIGLTEGTHISGNSLTVIINGICGSLNLRCFFYSQYKPDSFEERLKFRDNVAAMTYGDDNIGSVKQGIDKFTIKDCSLFLKEYGQVYTMPDKESELLDFLPADDFEFLKRDSVWHPKLGVHVGALLDKSIYKSLHCFMRGKNCIDTEESACAQNIDGALREWFNHGEEKFEKQRSLMGEVATRAGISHMCTGLELNYNDRVADWVAKYGN</sequence>
<dbReference type="InterPro" id="IPR043128">
    <property type="entry name" value="Rev_trsase/Diguanyl_cyclase"/>
</dbReference>
<evidence type="ECO:0000256" key="1">
    <source>
        <dbReference type="ARBA" id="ARBA00022484"/>
    </source>
</evidence>
<dbReference type="GO" id="GO:0039694">
    <property type="term" value="P:viral RNA genome replication"/>
    <property type="evidence" value="ECO:0007669"/>
    <property type="project" value="InterPro"/>
</dbReference>
<dbReference type="GO" id="GO:0003724">
    <property type="term" value="F:RNA helicase activity"/>
    <property type="evidence" value="ECO:0007669"/>
    <property type="project" value="InterPro"/>
</dbReference>
<dbReference type="Pfam" id="PF00910">
    <property type="entry name" value="RNA_helicase"/>
    <property type="match status" value="1"/>
</dbReference>
<dbReference type="Gene3D" id="3.30.70.270">
    <property type="match status" value="1"/>
</dbReference>
<dbReference type="EMBL" id="MH171300">
    <property type="protein sequence ID" value="AYD68779.1"/>
    <property type="molecule type" value="Genomic_RNA"/>
</dbReference>
<keyword evidence="3" id="KW-0808">Transferase</keyword>
<dbReference type="SUPFAM" id="SSF50494">
    <property type="entry name" value="Trypsin-like serine proteases"/>
    <property type="match status" value="1"/>
</dbReference>
<evidence type="ECO:0000259" key="11">
    <source>
        <dbReference type="PROSITE" id="PS51218"/>
    </source>
</evidence>
<evidence type="ECO:0000256" key="9">
    <source>
        <dbReference type="ARBA" id="ARBA00022953"/>
    </source>
</evidence>
<reference evidence="12" key="1">
    <citation type="submission" date="2018-04" db="EMBL/GenBank/DDBJ databases">
        <title>Metagenomic analysis reveals unprecedented diversity in marine RNA virus assemblages from polar to tropical seas.</title>
        <authorList>
            <person name="Vlok M."/>
            <person name="Short S.M."/>
            <person name="Suttle C.A."/>
        </authorList>
    </citation>
    <scope>NUCLEOTIDE SEQUENCE [LARGE SCALE GENOMIC DNA]</scope>
</reference>
<evidence type="ECO:0000259" key="10">
    <source>
        <dbReference type="PROSITE" id="PS50507"/>
    </source>
</evidence>
<keyword evidence="2" id="KW-0645">Protease</keyword>
<evidence type="ECO:0000256" key="5">
    <source>
        <dbReference type="ARBA" id="ARBA00022741"/>
    </source>
</evidence>
<dbReference type="InterPro" id="IPR009003">
    <property type="entry name" value="Peptidase_S1_PA"/>
</dbReference>
<dbReference type="PROSITE" id="PS50507">
    <property type="entry name" value="RDRP_SSRNA_POS"/>
    <property type="match status" value="1"/>
</dbReference>
<dbReference type="GO" id="GO:0005524">
    <property type="term" value="F:ATP binding"/>
    <property type="evidence" value="ECO:0007669"/>
    <property type="project" value="UniProtKB-KW"/>
</dbReference>
<feature type="domain" description="RdRp catalytic" evidence="10">
    <location>
        <begin position="1372"/>
        <end position="1504"/>
    </location>
</feature>
<keyword evidence="4" id="KW-0548">Nucleotidyltransferase</keyword>
<dbReference type="SUPFAM" id="SSF56672">
    <property type="entry name" value="DNA/RNA polymerases"/>
    <property type="match status" value="1"/>
</dbReference>
<dbReference type="GO" id="GO:0003968">
    <property type="term" value="F:RNA-directed RNA polymerase activity"/>
    <property type="evidence" value="ECO:0007669"/>
    <property type="project" value="UniProtKB-KW"/>
</dbReference>
<dbReference type="GO" id="GO:0008234">
    <property type="term" value="F:cysteine-type peptidase activity"/>
    <property type="evidence" value="ECO:0007669"/>
    <property type="project" value="UniProtKB-KW"/>
</dbReference>
<evidence type="ECO:0000256" key="6">
    <source>
        <dbReference type="ARBA" id="ARBA00022801"/>
    </source>
</evidence>
<dbReference type="KEGG" id="vg:40527395"/>
<dbReference type="InterPro" id="IPR014759">
    <property type="entry name" value="Helicase_SF3_ssRNA_vir"/>
</dbReference>
<keyword evidence="5" id="KW-0547">Nucleotide-binding</keyword>
<dbReference type="GO" id="GO:0006508">
    <property type="term" value="P:proteolysis"/>
    <property type="evidence" value="ECO:0007669"/>
    <property type="project" value="UniProtKB-KW"/>
</dbReference>
<dbReference type="InterPro" id="IPR043502">
    <property type="entry name" value="DNA/RNA_pol_sf"/>
</dbReference>
<keyword evidence="8" id="KW-0067">ATP-binding</keyword>
<organism evidence="12">
    <name type="scientific">Marine RNA virus BC-4</name>
    <dbReference type="NCBI Taxonomy" id="2315763"/>
    <lineage>
        <taxon>Viruses</taxon>
        <taxon>Riboviria</taxon>
        <taxon>Orthornavirae</taxon>
        <taxon>Pisuviricota</taxon>
        <taxon>Pisoniviricetes</taxon>
        <taxon>Picornavirales</taxon>
        <taxon>Marnaviridae</taxon>
        <taxon>Salisharnavirus</taxon>
        <taxon>Salisharnavirus britensis</taxon>
        <taxon>Britarnavirus 4</taxon>
    </lineage>
</organism>
<feature type="domain" description="SF3 helicase" evidence="11">
    <location>
        <begin position="363"/>
        <end position="537"/>
    </location>
</feature>
<evidence type="ECO:0000256" key="7">
    <source>
        <dbReference type="ARBA" id="ARBA00022807"/>
    </source>
</evidence>
<name>A0A386JC59_9VIRU</name>
<keyword evidence="6" id="KW-0378">Hydrolase</keyword>
<evidence type="ECO:0000256" key="4">
    <source>
        <dbReference type="ARBA" id="ARBA00022695"/>
    </source>
</evidence>
<dbReference type="InterPro" id="IPR000605">
    <property type="entry name" value="Helicase_SF3_ssDNA/RNA_vir"/>
</dbReference>
<dbReference type="PROSITE" id="PS51218">
    <property type="entry name" value="SF3_HELICASE_2"/>
    <property type="match status" value="1"/>
</dbReference>
<evidence type="ECO:0000256" key="8">
    <source>
        <dbReference type="ARBA" id="ARBA00022840"/>
    </source>
</evidence>
<dbReference type="CDD" id="cd23195">
    <property type="entry name" value="Marnaviridae_RdRp"/>
    <property type="match status" value="1"/>
</dbReference>
<dbReference type="GeneID" id="40527395"/>
<keyword evidence="1" id="KW-0696">RNA-directed RNA polymerase</keyword>
<evidence type="ECO:0000313" key="12">
    <source>
        <dbReference type="EMBL" id="AYD68779.1"/>
    </source>
</evidence>
<accession>A0A386JC59</accession>
<proteinExistence type="predicted"/>
<dbReference type="Gene3D" id="1.20.960.20">
    <property type="match status" value="1"/>
</dbReference>
<protein>
    <submittedName>
        <fullName evidence="12">Non-structural polyprotein</fullName>
    </submittedName>
</protein>
<dbReference type="InterPro" id="IPR001205">
    <property type="entry name" value="RNA-dir_pol_C"/>
</dbReference>
<dbReference type="RefSeq" id="YP_009667031.1">
    <property type="nucleotide sequence ID" value="NC_043682.1"/>
</dbReference>